<protein>
    <submittedName>
        <fullName evidence="3">Helix-turn-helix domain-containing protein</fullName>
    </submittedName>
</protein>
<dbReference type="Proteomes" id="UP001596253">
    <property type="component" value="Unassembled WGS sequence"/>
</dbReference>
<dbReference type="PANTHER" id="PTHR43236">
    <property type="entry name" value="ANTITOXIN HIGA1"/>
    <property type="match status" value="1"/>
</dbReference>
<comment type="caution">
    <text evidence="3">The sequence shown here is derived from an EMBL/GenBank/DDBJ whole genome shotgun (WGS) entry which is preliminary data.</text>
</comment>
<dbReference type="InterPro" id="IPR010982">
    <property type="entry name" value="Lambda_DNA-bd_dom_sf"/>
</dbReference>
<comment type="similarity">
    <text evidence="1">Belongs to the short-chain fatty acyl-CoA assimilation regulator (ScfR) family.</text>
</comment>
<dbReference type="Pfam" id="PF06114">
    <property type="entry name" value="Peptidase_M78"/>
    <property type="match status" value="1"/>
</dbReference>
<dbReference type="Gene3D" id="1.10.10.2910">
    <property type="match status" value="1"/>
</dbReference>
<dbReference type="EMBL" id="JBHSSD010000016">
    <property type="protein sequence ID" value="MFC6163936.1"/>
    <property type="molecule type" value="Genomic_DNA"/>
</dbReference>
<name>A0ABW1R565_9LACO</name>
<evidence type="ECO:0000256" key="1">
    <source>
        <dbReference type="ARBA" id="ARBA00007227"/>
    </source>
</evidence>
<dbReference type="InterPro" id="IPR052345">
    <property type="entry name" value="Rad_response_metalloprotease"/>
</dbReference>
<proteinExistence type="inferred from homology"/>
<dbReference type="SUPFAM" id="SSF47413">
    <property type="entry name" value="lambda repressor-like DNA-binding domains"/>
    <property type="match status" value="1"/>
</dbReference>
<evidence type="ECO:0000313" key="4">
    <source>
        <dbReference type="Proteomes" id="UP001596253"/>
    </source>
</evidence>
<dbReference type="Gene3D" id="1.10.260.40">
    <property type="entry name" value="lambda repressor-like DNA-binding domains"/>
    <property type="match status" value="1"/>
</dbReference>
<evidence type="ECO:0000313" key="3">
    <source>
        <dbReference type="EMBL" id="MFC6163936.1"/>
    </source>
</evidence>
<dbReference type="Pfam" id="PF01381">
    <property type="entry name" value="HTH_3"/>
    <property type="match status" value="1"/>
</dbReference>
<dbReference type="SMART" id="SM00530">
    <property type="entry name" value="HTH_XRE"/>
    <property type="match status" value="1"/>
</dbReference>
<evidence type="ECO:0000259" key="2">
    <source>
        <dbReference type="PROSITE" id="PS50943"/>
    </source>
</evidence>
<dbReference type="InterPro" id="IPR001387">
    <property type="entry name" value="Cro/C1-type_HTH"/>
</dbReference>
<dbReference type="PANTHER" id="PTHR43236:SF1">
    <property type="entry name" value="BLL7220 PROTEIN"/>
    <property type="match status" value="1"/>
</dbReference>
<dbReference type="InterPro" id="IPR010359">
    <property type="entry name" value="IrrE_HExxH"/>
</dbReference>
<accession>A0ABW1R565</accession>
<gene>
    <name evidence="3" type="ORF">ACFP3T_04515</name>
</gene>
<dbReference type="CDD" id="cd00093">
    <property type="entry name" value="HTH_XRE"/>
    <property type="match status" value="1"/>
</dbReference>
<organism evidence="3 4">
    <name type="scientific">Lactiplantibacillus dongliensis</name>
    <dbReference type="NCBI Taxonomy" id="2559919"/>
    <lineage>
        <taxon>Bacteria</taxon>
        <taxon>Bacillati</taxon>
        <taxon>Bacillota</taxon>
        <taxon>Bacilli</taxon>
        <taxon>Lactobacillales</taxon>
        <taxon>Lactobacillaceae</taxon>
        <taxon>Lactiplantibacillus</taxon>
    </lineage>
</organism>
<feature type="domain" description="HTH cro/C1-type" evidence="2">
    <location>
        <begin position="10"/>
        <end position="64"/>
    </location>
</feature>
<dbReference type="RefSeq" id="WP_171001050.1">
    <property type="nucleotide sequence ID" value="NZ_BJDK01000014.1"/>
</dbReference>
<keyword evidence="4" id="KW-1185">Reference proteome</keyword>
<dbReference type="PROSITE" id="PS50943">
    <property type="entry name" value="HTH_CROC1"/>
    <property type="match status" value="1"/>
</dbReference>
<sequence>MIESFNGKRLKEARYYNSKSITKLAQDLEVSKQMVSKYENNKSKPGSEIFFRMIQVLKFPKDFFLDRDKVDIQNGGTFYRSLLTSTQKQKAPSRMLAEASTIYRDYLEKYVEFPELSKLNKTDDLVNVDLDSSIGEVEQVARWLRVKWNLGEKPISNMVNLLEQHGFLVVILPKRMEKVDAFGSYRDIDDRKHYTILLAPETSFFREQFSAAHELGHWLLHANTWDPQELTNNEYRKMEKQANNFAAAFLLPEHSFRQTVNSYDTLNSIFEKKKYWFVAGSAIVHRMRELGVINDNQYIKYYKQISYRGYRKQEPYDNDFKFKTPTALEMGTKMIVNNKVVNANDIPDNISREYGVRYPNQMLTNLASLPDNYFDHTEGKVVSLSMKPYKFER</sequence>
<reference evidence="4" key="1">
    <citation type="journal article" date="2019" name="Int. J. Syst. Evol. Microbiol.">
        <title>The Global Catalogue of Microorganisms (GCM) 10K type strain sequencing project: providing services to taxonomists for standard genome sequencing and annotation.</title>
        <authorList>
            <consortium name="The Broad Institute Genomics Platform"/>
            <consortium name="The Broad Institute Genome Sequencing Center for Infectious Disease"/>
            <person name="Wu L."/>
            <person name="Ma J."/>
        </authorList>
    </citation>
    <scope>NUCLEOTIDE SEQUENCE [LARGE SCALE GENOMIC DNA]</scope>
    <source>
        <strain evidence="4">CCM 8932</strain>
    </source>
</reference>